<dbReference type="VEuPathDB" id="GiardiaDB:SS50377_28562"/>
<protein>
    <submittedName>
        <fullName evidence="1">Uncharacterized protein</fullName>
    </submittedName>
</protein>
<dbReference type="EMBL" id="KI546169">
    <property type="protein sequence ID" value="EST41552.1"/>
    <property type="molecule type" value="Genomic_DNA"/>
</dbReference>
<sequence length="436" mass="50009">MFVVAFTLIWISYNRRNPKQGVILEKYDNVEQIVSQAQIVQNSSLVTGTYISCRFIVNKHEPRSILITLITLVYAPSRQCNTPLTTSRNSQLALSNYLSSFCKILKSYSSVQYTNNPINHNFNMDLYILIYNNNSFQQPLNQSGQKATNPSRPNNTGVGIPLFTFTMHSLTRLRKCMPLSVVSQNVKWFGRWLRAIDLERHLPKPQNSITICKLIYYRIWNQMKGPRFEAALNARLRCIPHERPVPEVEDSRQSTLGRFKFGIVIDITVYYYSMNCRQARAAELGAPQNTAGEFVTASRIFPQYRPKAAAWNRALMVCIFHEIQRTRHSLPIFSKSHSYTYSNIICKISACAPRPFQLLLVYPQFWLSQTIFLLLFTRLDGNSRTEHMSSRCQQSPQFLFSYLISRQLWQPESLQSPTGSAGSAMPADLSAAFGTH</sequence>
<evidence type="ECO:0000313" key="1">
    <source>
        <dbReference type="EMBL" id="EST41552.1"/>
    </source>
</evidence>
<gene>
    <name evidence="1" type="ORF">SS50377_18890</name>
</gene>
<reference evidence="1" key="1">
    <citation type="journal article" date="2014" name="PLoS Genet.">
        <title>The Genome of Spironucleus salmonicida Highlights a Fish Pathogen Adapted to Fluctuating Environments.</title>
        <authorList>
            <person name="Xu F."/>
            <person name="Jerlstrom-Hultqvist J."/>
            <person name="Einarsson E."/>
            <person name="Astvaldsson A."/>
            <person name="Svard S.G."/>
            <person name="Andersson J.O."/>
        </authorList>
    </citation>
    <scope>NUCLEOTIDE SEQUENCE</scope>
</reference>
<accession>V6LAW2</accession>
<proteinExistence type="predicted"/>
<dbReference type="AlphaFoldDB" id="V6LAW2"/>
<name>V6LAW2_9EUKA</name>
<organism evidence="1">
    <name type="scientific">Spironucleus salmonicida</name>
    <dbReference type="NCBI Taxonomy" id="348837"/>
    <lineage>
        <taxon>Eukaryota</taxon>
        <taxon>Metamonada</taxon>
        <taxon>Diplomonadida</taxon>
        <taxon>Hexamitidae</taxon>
        <taxon>Hexamitinae</taxon>
        <taxon>Spironucleus</taxon>
    </lineage>
</organism>